<dbReference type="PANTHER" id="PTHR35872:SF1">
    <property type="entry name" value="ALPHA-L-RHAMNOSIDASE C"/>
    <property type="match status" value="1"/>
</dbReference>
<keyword evidence="2" id="KW-1133">Transmembrane helix</keyword>
<feature type="compositionally biased region" description="Basic and acidic residues" evidence="1">
    <location>
        <begin position="187"/>
        <end position="198"/>
    </location>
</feature>
<feature type="region of interest" description="Disordered" evidence="1">
    <location>
        <begin position="1"/>
        <end position="28"/>
    </location>
</feature>
<dbReference type="Pfam" id="PF11204">
    <property type="entry name" value="DUF2985"/>
    <property type="match status" value="1"/>
</dbReference>
<dbReference type="EMBL" id="NAJO01000033">
    <property type="protein sequence ID" value="OQO00828.1"/>
    <property type="molecule type" value="Genomic_DNA"/>
</dbReference>
<dbReference type="AlphaFoldDB" id="A0A1V8SP65"/>
<feature type="transmembrane region" description="Helical" evidence="2">
    <location>
        <begin position="445"/>
        <end position="463"/>
    </location>
</feature>
<dbReference type="PANTHER" id="PTHR35872">
    <property type="entry name" value="INTEGRAL MEMBRANE PROTEIN (AFU_ORTHOLOGUE AFUA_5G07110)"/>
    <property type="match status" value="1"/>
</dbReference>
<gene>
    <name evidence="3" type="ORF">B0A48_13515</name>
</gene>
<feature type="transmembrane region" description="Helical" evidence="2">
    <location>
        <begin position="238"/>
        <end position="259"/>
    </location>
</feature>
<feature type="compositionally biased region" description="Polar residues" evidence="1">
    <location>
        <begin position="175"/>
        <end position="186"/>
    </location>
</feature>
<name>A0A1V8SP65_9PEZI</name>
<keyword evidence="2" id="KW-0812">Transmembrane</keyword>
<evidence type="ECO:0000313" key="3">
    <source>
        <dbReference type="EMBL" id="OQO00828.1"/>
    </source>
</evidence>
<proteinExistence type="predicted"/>
<dbReference type="InterPro" id="IPR021369">
    <property type="entry name" value="DUF2985"/>
</dbReference>
<keyword evidence="2" id="KW-0472">Membrane</keyword>
<organism evidence="3 4">
    <name type="scientific">Cryoendolithus antarcticus</name>
    <dbReference type="NCBI Taxonomy" id="1507870"/>
    <lineage>
        <taxon>Eukaryota</taxon>
        <taxon>Fungi</taxon>
        <taxon>Dikarya</taxon>
        <taxon>Ascomycota</taxon>
        <taxon>Pezizomycotina</taxon>
        <taxon>Dothideomycetes</taxon>
        <taxon>Dothideomycetidae</taxon>
        <taxon>Cladosporiales</taxon>
        <taxon>Cladosporiaceae</taxon>
        <taxon>Cryoendolithus</taxon>
    </lineage>
</organism>
<dbReference type="STRING" id="1507870.A0A1V8SP65"/>
<keyword evidence="4" id="KW-1185">Reference proteome</keyword>
<feature type="compositionally biased region" description="Polar residues" evidence="1">
    <location>
        <begin position="1"/>
        <end position="14"/>
    </location>
</feature>
<dbReference type="InParanoid" id="A0A1V8SP65"/>
<sequence length="508" mass="56151">MSKPSVESPSSPTAAQFAMTRTRTSTMSSTVSSVRSAAGSVSQVARNALNVNPPLGAWAAAAEATSKAPTLGEIRRGSFAEEGWRGEVQREMRRGSSGDSAGRRRSVVRRVSSGNGAPAMVPVRESGEFNRNHAGLEPFPPLAEEPSNLSNAVTPAPIGDKRELAEVKTDMITTSAEDSISPTESTTRSEKPHPHITAQDHARRFSSGYIPPPKLPWTTSTMIGLAAFWKWFLTPLGFLITIYCLNVVAWGGMLFLLLCGAAPEMCWVNEAPRGWFKDCNHLQSPRRIWLEIDSQILNALFCVTGFGLIPWRFRDLYYLLRWRLCSEKKYGTEQKLYGLRTLAGINQNWLRLPGSDTLDEMSEEEYTALTHPNASAPFAEDPRVPHPLKTTPHPPLTGIRAPPTKLWKLDFFIWCNVWNTFLQGCLCGFMWGFDRYKRPSWSTGLFIALACIVAGIGGFVTFLEGKVVKKVEGVQPSEAVLREIERREIKAIAKEMGHEQGGGVEKGV</sequence>
<evidence type="ECO:0000313" key="4">
    <source>
        <dbReference type="Proteomes" id="UP000192596"/>
    </source>
</evidence>
<feature type="transmembrane region" description="Helical" evidence="2">
    <location>
        <begin position="411"/>
        <end position="433"/>
    </location>
</feature>
<evidence type="ECO:0000256" key="1">
    <source>
        <dbReference type="SAM" id="MobiDB-lite"/>
    </source>
</evidence>
<comment type="caution">
    <text evidence="3">The sequence shown here is derived from an EMBL/GenBank/DDBJ whole genome shotgun (WGS) entry which is preliminary data.</text>
</comment>
<dbReference type="Proteomes" id="UP000192596">
    <property type="component" value="Unassembled WGS sequence"/>
</dbReference>
<dbReference type="OrthoDB" id="6407410at2759"/>
<reference evidence="4" key="1">
    <citation type="submission" date="2017-03" db="EMBL/GenBank/DDBJ databases">
        <title>Genomes of endolithic fungi from Antarctica.</title>
        <authorList>
            <person name="Coleine C."/>
            <person name="Masonjones S."/>
            <person name="Stajich J.E."/>
        </authorList>
    </citation>
    <scope>NUCLEOTIDE SEQUENCE [LARGE SCALE GENOMIC DNA]</scope>
    <source>
        <strain evidence="4">CCFEE 5527</strain>
    </source>
</reference>
<feature type="compositionally biased region" description="Low complexity" evidence="1">
    <location>
        <begin position="18"/>
        <end position="28"/>
    </location>
</feature>
<evidence type="ECO:0000256" key="2">
    <source>
        <dbReference type="SAM" id="Phobius"/>
    </source>
</evidence>
<accession>A0A1V8SP65</accession>
<feature type="region of interest" description="Disordered" evidence="1">
    <location>
        <begin position="175"/>
        <end position="198"/>
    </location>
</feature>
<protein>
    <submittedName>
        <fullName evidence="3">Uncharacterized protein</fullName>
    </submittedName>
</protein>